<gene>
    <name evidence="4" type="ORF">THITE_2106882</name>
</gene>
<evidence type="ECO:0000313" key="4">
    <source>
        <dbReference type="EMBL" id="AEO62567.1"/>
    </source>
</evidence>
<dbReference type="HOGENOM" id="CLU_031222_2_0_1"/>
<sequence>MASHLSLSKLPRLLTLLTLFSAALRSSALQVTPNSPCSSACLDSPTLDASDPNSSNTRNSDITCKDADYSSAAGTKFKNCMTCLQNSTFSQGQESDIMWFLYNLRYTASYCLFGFPNATNIGSNPCATSKACGSLQEALEDGIPDPRNMTAYSYCSAGGGEAMASSNYDLCLPCVSADGTTTYLANYFVALEAGCQQQPAPGVRLGLNDTVFSSTLISIVDPATLGKEGGSKSGLSPPAIVGIVIGAVAVLLLTAACSFVCFRRRRNRRAHASAEADFFSRFNRRHHSSMSFQCQTHMVSPRFWPGAEEGVSTPFTDGRDAQPYGSAIAKSQDNQHDNSSYASRKAPMAAAPLQISTTVPLTPPPQAYTSPSYGGGVNHSPSDFKSPLSAESVHSSSALLPSIRPYVPAEHGVHVQGSPPPPSSTFSSPTSGTGPSATGMTPLLKSSGWPLAEKQQQQQEKPPKRIIRLSNPVAPPPPTPLRTSRSSGMLAKKSPKLVGTGSPVESREIQTAFAAPPKR</sequence>
<dbReference type="KEGG" id="ttt:THITE_2106882"/>
<keyword evidence="3" id="KW-0732">Signal</keyword>
<feature type="compositionally biased region" description="Low complexity" evidence="1">
    <location>
        <begin position="424"/>
        <end position="442"/>
    </location>
</feature>
<dbReference type="GeneID" id="11517634"/>
<dbReference type="EMBL" id="CP003009">
    <property type="protein sequence ID" value="AEO62567.1"/>
    <property type="molecule type" value="Genomic_DNA"/>
</dbReference>
<dbReference type="eggNOG" id="ENOG502SYM1">
    <property type="taxonomic scope" value="Eukaryota"/>
</dbReference>
<evidence type="ECO:0000256" key="2">
    <source>
        <dbReference type="SAM" id="Phobius"/>
    </source>
</evidence>
<dbReference type="OrthoDB" id="5426678at2759"/>
<dbReference type="Proteomes" id="UP000008181">
    <property type="component" value="Chromosome 1"/>
</dbReference>
<feature type="compositionally biased region" description="Polar residues" evidence="1">
    <location>
        <begin position="329"/>
        <end position="342"/>
    </location>
</feature>
<evidence type="ECO:0008006" key="6">
    <source>
        <dbReference type="Google" id="ProtNLM"/>
    </source>
</evidence>
<feature type="chain" id="PRO_5003435874" description="LPXTG-domain-containing protein" evidence="3">
    <location>
        <begin position="29"/>
        <end position="519"/>
    </location>
</feature>
<protein>
    <recommendedName>
        <fullName evidence="6">LPXTG-domain-containing protein</fullName>
    </recommendedName>
</protein>
<evidence type="ECO:0000256" key="3">
    <source>
        <dbReference type="SAM" id="SignalP"/>
    </source>
</evidence>
<evidence type="ECO:0000313" key="5">
    <source>
        <dbReference type="Proteomes" id="UP000008181"/>
    </source>
</evidence>
<feature type="signal peptide" evidence="3">
    <location>
        <begin position="1"/>
        <end position="28"/>
    </location>
</feature>
<name>G2QRY0_THETT</name>
<accession>G2QRY0</accession>
<keyword evidence="2" id="KW-0472">Membrane</keyword>
<feature type="transmembrane region" description="Helical" evidence="2">
    <location>
        <begin position="239"/>
        <end position="262"/>
    </location>
</feature>
<evidence type="ECO:0000256" key="1">
    <source>
        <dbReference type="SAM" id="MobiDB-lite"/>
    </source>
</evidence>
<feature type="region of interest" description="Disordered" evidence="1">
    <location>
        <begin position="410"/>
        <end position="519"/>
    </location>
</feature>
<proteinExistence type="predicted"/>
<dbReference type="RefSeq" id="XP_003648903.1">
    <property type="nucleotide sequence ID" value="XM_003648855.1"/>
</dbReference>
<keyword evidence="5" id="KW-1185">Reference proteome</keyword>
<organism evidence="4 5">
    <name type="scientific">Thermothielavioides terrestris (strain ATCC 38088 / NRRL 8126)</name>
    <name type="common">Thielavia terrestris</name>
    <dbReference type="NCBI Taxonomy" id="578455"/>
    <lineage>
        <taxon>Eukaryota</taxon>
        <taxon>Fungi</taxon>
        <taxon>Dikarya</taxon>
        <taxon>Ascomycota</taxon>
        <taxon>Pezizomycotina</taxon>
        <taxon>Sordariomycetes</taxon>
        <taxon>Sordariomycetidae</taxon>
        <taxon>Sordariales</taxon>
        <taxon>Chaetomiaceae</taxon>
        <taxon>Thermothielavioides</taxon>
        <taxon>Thermothielavioides terrestris</taxon>
    </lineage>
</organism>
<feature type="region of interest" description="Disordered" evidence="1">
    <location>
        <begin position="310"/>
        <end position="390"/>
    </location>
</feature>
<dbReference type="AlphaFoldDB" id="G2QRY0"/>
<keyword evidence="2" id="KW-1133">Transmembrane helix</keyword>
<reference evidence="4 5" key="1">
    <citation type="journal article" date="2011" name="Nat. Biotechnol.">
        <title>Comparative genomic analysis of the thermophilic biomass-degrading fungi Myceliophthora thermophila and Thielavia terrestris.</title>
        <authorList>
            <person name="Berka R.M."/>
            <person name="Grigoriev I.V."/>
            <person name="Otillar R."/>
            <person name="Salamov A."/>
            <person name="Grimwood J."/>
            <person name="Reid I."/>
            <person name="Ishmael N."/>
            <person name="John T."/>
            <person name="Darmond C."/>
            <person name="Moisan M.-C."/>
            <person name="Henrissat B."/>
            <person name="Coutinho P.M."/>
            <person name="Lombard V."/>
            <person name="Natvig D.O."/>
            <person name="Lindquist E."/>
            <person name="Schmutz J."/>
            <person name="Lucas S."/>
            <person name="Harris P."/>
            <person name="Powlowski J."/>
            <person name="Bellemare A."/>
            <person name="Taylor D."/>
            <person name="Butler G."/>
            <person name="de Vries R.P."/>
            <person name="Allijn I.E."/>
            <person name="van den Brink J."/>
            <person name="Ushinsky S."/>
            <person name="Storms R."/>
            <person name="Powell A.J."/>
            <person name="Paulsen I.T."/>
            <person name="Elbourne L.D.H."/>
            <person name="Baker S.E."/>
            <person name="Magnuson J."/>
            <person name="LaBoissiere S."/>
            <person name="Clutterbuck A.J."/>
            <person name="Martinez D."/>
            <person name="Wogulis M."/>
            <person name="de Leon A.L."/>
            <person name="Rey M.W."/>
            <person name="Tsang A."/>
        </authorList>
    </citation>
    <scope>NUCLEOTIDE SEQUENCE [LARGE SCALE GENOMIC DNA]</scope>
    <source>
        <strain evidence="5">ATCC 38088 / NRRL 8126</strain>
    </source>
</reference>
<keyword evidence="2" id="KW-0812">Transmembrane</keyword>